<evidence type="ECO:0000313" key="2">
    <source>
        <dbReference type="EMBL" id="KAF7406709.1"/>
    </source>
</evidence>
<comment type="caution">
    <text evidence="2">The sequence shown here is derived from an EMBL/GenBank/DDBJ whole genome shotgun (WGS) entry which is preliminary data.</text>
</comment>
<feature type="compositionally biased region" description="Basic and acidic residues" evidence="1">
    <location>
        <begin position="27"/>
        <end position="37"/>
    </location>
</feature>
<keyword evidence="3" id="KW-1185">Reference proteome</keyword>
<feature type="region of interest" description="Disordered" evidence="1">
    <location>
        <begin position="1"/>
        <end position="37"/>
    </location>
</feature>
<name>A0A834KKY5_VESPE</name>
<reference evidence="2" key="1">
    <citation type="journal article" date="2020" name="G3 (Bethesda)">
        <title>High-Quality Assemblies for Three Invasive Social Wasps from the &lt;i&gt;Vespula&lt;/i&gt; Genus.</title>
        <authorList>
            <person name="Harrop T.W.R."/>
            <person name="Guhlin J."/>
            <person name="McLaughlin G.M."/>
            <person name="Permina E."/>
            <person name="Stockwell P."/>
            <person name="Gilligan J."/>
            <person name="Le Lec M.F."/>
            <person name="Gruber M.A.M."/>
            <person name="Quinn O."/>
            <person name="Lovegrove M."/>
            <person name="Duncan E.J."/>
            <person name="Remnant E.J."/>
            <person name="Van Eeckhoven J."/>
            <person name="Graham B."/>
            <person name="Knapp R.A."/>
            <person name="Langford K.W."/>
            <person name="Kronenberg Z."/>
            <person name="Press M.O."/>
            <person name="Eacker S.M."/>
            <person name="Wilson-Rankin E.E."/>
            <person name="Purcell J."/>
            <person name="Lester P.J."/>
            <person name="Dearden P.K."/>
        </authorList>
    </citation>
    <scope>NUCLEOTIDE SEQUENCE</scope>
    <source>
        <strain evidence="2">Volc-1</strain>
    </source>
</reference>
<dbReference type="AlphaFoldDB" id="A0A834KKY5"/>
<evidence type="ECO:0000313" key="3">
    <source>
        <dbReference type="Proteomes" id="UP000600918"/>
    </source>
</evidence>
<sequence>MYSSNRDERSRLRSGQCTEAEAIEMGGETRTEFAGRRDEEENPWVYLTGNSAIKRERTLSLYATAPNVLYRAYAFPKCLAQASLCKGSSPEGYKTKGAAWQRQIACTGAAYRVAEPP</sequence>
<gene>
    <name evidence="2" type="ORF">H0235_014365</name>
</gene>
<evidence type="ECO:0000256" key="1">
    <source>
        <dbReference type="SAM" id="MobiDB-lite"/>
    </source>
</evidence>
<dbReference type="EMBL" id="JACSDY010000015">
    <property type="protein sequence ID" value="KAF7406709.1"/>
    <property type="molecule type" value="Genomic_DNA"/>
</dbReference>
<feature type="compositionally biased region" description="Basic and acidic residues" evidence="1">
    <location>
        <begin position="1"/>
        <end position="11"/>
    </location>
</feature>
<accession>A0A834KKY5</accession>
<dbReference type="Proteomes" id="UP000600918">
    <property type="component" value="Unassembled WGS sequence"/>
</dbReference>
<proteinExistence type="predicted"/>
<protein>
    <submittedName>
        <fullName evidence="2">Uncharacterized protein</fullName>
    </submittedName>
</protein>
<organism evidence="2 3">
    <name type="scientific">Vespula pensylvanica</name>
    <name type="common">Western yellow jacket</name>
    <name type="synonym">Wasp</name>
    <dbReference type="NCBI Taxonomy" id="30213"/>
    <lineage>
        <taxon>Eukaryota</taxon>
        <taxon>Metazoa</taxon>
        <taxon>Ecdysozoa</taxon>
        <taxon>Arthropoda</taxon>
        <taxon>Hexapoda</taxon>
        <taxon>Insecta</taxon>
        <taxon>Pterygota</taxon>
        <taxon>Neoptera</taxon>
        <taxon>Endopterygota</taxon>
        <taxon>Hymenoptera</taxon>
        <taxon>Apocrita</taxon>
        <taxon>Aculeata</taxon>
        <taxon>Vespoidea</taxon>
        <taxon>Vespidae</taxon>
        <taxon>Vespinae</taxon>
        <taxon>Vespula</taxon>
    </lineage>
</organism>